<feature type="domain" description="Peptidase M28" evidence="4">
    <location>
        <begin position="409"/>
        <end position="584"/>
    </location>
</feature>
<dbReference type="AlphaFoldDB" id="A0AAW0UWS4"/>
<dbReference type="InterPro" id="IPR039373">
    <property type="entry name" value="Peptidase_M28B"/>
</dbReference>
<name>A0AAW0UWS4_SCYPA</name>
<dbReference type="GO" id="GO:0004180">
    <property type="term" value="F:carboxypeptidase activity"/>
    <property type="evidence" value="ECO:0007669"/>
    <property type="project" value="TreeGrafter"/>
</dbReference>
<sequence length="790" mass="86371">MYTRLTNPKMCKESKWTRGGGVTAACADDYCARVKGEGEAGKEGTAVTMESYTRWRSGGSDDEDDEGGDRGAEGTSSAVTIITKQRTHPSRLTRPAQTRVAAVMVLMCLVSAGLGMWMGWVWAVSCPHYPINMIVPAPRSDYNHSHPLLSHLRPSLIKDYMRKLSGVGSDLLATMVEGEWREQGLETSTTTFTVDLSRPDPQRPNTIEIAYTNGTTKLLNPIPEELHSSPFSAFSPAGVASGQLVYGHYGLREDLSIIQSRKILLKGSIFLLRLGKLNAGAKVRNADKRGDRRGGEPYPNGTGLPDDGVLWESLSTTPGDPSTPFLPSLPHVYRAGKAAQSLPSIPAQTISADTARELLALVTGPDVPVGWAGGLAANYTLGGSWAPGAEVANLTVTVNNVMERREVKNIHATMPASDEARVVMVGCHYGSLQGGQHSGAGLGALLALSDALAKSYLPRGTQRKVVFSAWAAGEDGWVGSTEFTQLHPWWVESSLFAYLGVDALLQGDGGHEGNKKRKIDARDGWRLSDPFGNNDVYFYNLGSGSDFVSFTAQRGVPSAHFAAVGSNWKRTYSLRHSQYDDFDAYTRLLDPTMEWTHMITSLVGATLLVLSESEVPPLVLSELSGDLYNGWQEFLRGHSASLANSGHNFTGILDAIEKEILKLEDMLTVLDGWYKTRPFYVRPYPQHYPGEDHRRQVEQRLWWLANLERGLLGPRGVGRSFTTHLMLGPDPEDPDTPLHFPHAVTAITHALQQKTPWESVHQELSYVLAALASYRQLFPGDPPVETAYTT</sequence>
<protein>
    <recommendedName>
        <fullName evidence="4">Peptidase M28 domain-containing protein</fullName>
    </recommendedName>
</protein>
<keyword evidence="3" id="KW-0472">Membrane</keyword>
<dbReference type="SUPFAM" id="SSF47672">
    <property type="entry name" value="Transferrin receptor-like dimerisation domain"/>
    <property type="match status" value="1"/>
</dbReference>
<evidence type="ECO:0000259" key="4">
    <source>
        <dbReference type="Pfam" id="PF04389"/>
    </source>
</evidence>
<evidence type="ECO:0000256" key="3">
    <source>
        <dbReference type="SAM" id="Phobius"/>
    </source>
</evidence>
<dbReference type="EMBL" id="JARAKH010000004">
    <property type="protein sequence ID" value="KAK8404577.1"/>
    <property type="molecule type" value="Genomic_DNA"/>
</dbReference>
<gene>
    <name evidence="5" type="ORF">O3P69_007676</name>
</gene>
<keyword evidence="6" id="KW-1185">Reference proteome</keyword>
<feature type="region of interest" description="Disordered" evidence="2">
    <location>
        <begin position="285"/>
        <end position="306"/>
    </location>
</feature>
<dbReference type="InterPro" id="IPR046450">
    <property type="entry name" value="PA_dom_sf"/>
</dbReference>
<keyword evidence="3" id="KW-1133">Transmembrane helix</keyword>
<dbReference type="Gene3D" id="3.40.630.10">
    <property type="entry name" value="Zn peptidases"/>
    <property type="match status" value="2"/>
</dbReference>
<dbReference type="InterPro" id="IPR007484">
    <property type="entry name" value="Peptidase_M28"/>
</dbReference>
<evidence type="ECO:0000313" key="6">
    <source>
        <dbReference type="Proteomes" id="UP001487740"/>
    </source>
</evidence>
<evidence type="ECO:0000256" key="1">
    <source>
        <dbReference type="ARBA" id="ARBA00005634"/>
    </source>
</evidence>
<dbReference type="PANTHER" id="PTHR10404">
    <property type="entry name" value="N-ACETYLATED-ALPHA-LINKED ACIDIC DIPEPTIDASE"/>
    <property type="match status" value="1"/>
</dbReference>
<reference evidence="5 6" key="1">
    <citation type="submission" date="2023-03" db="EMBL/GenBank/DDBJ databases">
        <title>High-quality genome of Scylla paramamosain provides insights in environmental adaptation.</title>
        <authorList>
            <person name="Zhang L."/>
        </authorList>
    </citation>
    <scope>NUCLEOTIDE SEQUENCE [LARGE SCALE GENOMIC DNA]</scope>
    <source>
        <strain evidence="5">LZ_2023a</strain>
        <tissue evidence="5">Muscle</tissue>
    </source>
</reference>
<feature type="region of interest" description="Disordered" evidence="2">
    <location>
        <begin position="42"/>
        <end position="93"/>
    </location>
</feature>
<dbReference type="Gene3D" id="3.50.30.30">
    <property type="match status" value="1"/>
</dbReference>
<comment type="similarity">
    <text evidence="1">Belongs to the peptidase M28 family. M28B subfamily.</text>
</comment>
<evidence type="ECO:0000313" key="5">
    <source>
        <dbReference type="EMBL" id="KAK8404577.1"/>
    </source>
</evidence>
<dbReference type="Pfam" id="PF04389">
    <property type="entry name" value="Peptidase_M28"/>
    <property type="match status" value="1"/>
</dbReference>
<feature type="compositionally biased region" description="Basic and acidic residues" evidence="2">
    <location>
        <begin position="285"/>
        <end position="295"/>
    </location>
</feature>
<keyword evidence="3" id="KW-0812">Transmembrane</keyword>
<organism evidence="5 6">
    <name type="scientific">Scylla paramamosain</name>
    <name type="common">Mud crab</name>
    <dbReference type="NCBI Taxonomy" id="85552"/>
    <lineage>
        <taxon>Eukaryota</taxon>
        <taxon>Metazoa</taxon>
        <taxon>Ecdysozoa</taxon>
        <taxon>Arthropoda</taxon>
        <taxon>Crustacea</taxon>
        <taxon>Multicrustacea</taxon>
        <taxon>Malacostraca</taxon>
        <taxon>Eumalacostraca</taxon>
        <taxon>Eucarida</taxon>
        <taxon>Decapoda</taxon>
        <taxon>Pleocyemata</taxon>
        <taxon>Brachyura</taxon>
        <taxon>Eubrachyura</taxon>
        <taxon>Portunoidea</taxon>
        <taxon>Portunidae</taxon>
        <taxon>Portuninae</taxon>
        <taxon>Scylla</taxon>
    </lineage>
</organism>
<dbReference type="InterPro" id="IPR036757">
    <property type="entry name" value="TFR-like_dimer_dom_sf"/>
</dbReference>
<dbReference type="SUPFAM" id="SSF53187">
    <property type="entry name" value="Zn-dependent exopeptidases"/>
    <property type="match status" value="1"/>
</dbReference>
<evidence type="ECO:0000256" key="2">
    <source>
        <dbReference type="SAM" id="MobiDB-lite"/>
    </source>
</evidence>
<dbReference type="PANTHER" id="PTHR10404:SF46">
    <property type="entry name" value="VACUOLAR PROTEIN SORTING-ASSOCIATED PROTEIN 70"/>
    <property type="match status" value="1"/>
</dbReference>
<feature type="transmembrane region" description="Helical" evidence="3">
    <location>
        <begin position="100"/>
        <end position="123"/>
    </location>
</feature>
<comment type="caution">
    <text evidence="5">The sequence shown here is derived from an EMBL/GenBank/DDBJ whole genome shotgun (WGS) entry which is preliminary data.</text>
</comment>
<proteinExistence type="inferred from homology"/>
<dbReference type="SUPFAM" id="SSF52025">
    <property type="entry name" value="PA domain"/>
    <property type="match status" value="1"/>
</dbReference>
<dbReference type="Proteomes" id="UP001487740">
    <property type="component" value="Unassembled WGS sequence"/>
</dbReference>
<accession>A0AAW0UWS4</accession>
<feature type="compositionally biased region" description="Polar residues" evidence="2">
    <location>
        <begin position="74"/>
        <end position="84"/>
    </location>
</feature>